<keyword evidence="1" id="KW-1133">Transmembrane helix</keyword>
<reference evidence="2 3" key="1">
    <citation type="submission" date="2018-03" db="EMBL/GenBank/DDBJ databases">
        <title>Genomic Encyclopedia of Type Strains, Phase III (KMG-III): the genomes of soil and plant-associated and newly described type strains.</title>
        <authorList>
            <person name="Whitman W."/>
        </authorList>
    </citation>
    <scope>NUCLEOTIDE SEQUENCE [LARGE SCALE GENOMIC DNA]</scope>
    <source>
        <strain evidence="2 3">CGMCC 1.12700</strain>
    </source>
</reference>
<dbReference type="InterPro" id="IPR023124">
    <property type="entry name" value="DUF3239_dom_sf"/>
</dbReference>
<dbReference type="AlphaFoldDB" id="A0A2P8D5F4"/>
<proteinExistence type="predicted"/>
<gene>
    <name evidence="2" type="ORF">B0I18_1035</name>
</gene>
<dbReference type="InterPro" id="IPR021632">
    <property type="entry name" value="DUF3239"/>
</dbReference>
<evidence type="ECO:0000256" key="1">
    <source>
        <dbReference type="SAM" id="Phobius"/>
    </source>
</evidence>
<keyword evidence="1" id="KW-0472">Membrane</keyword>
<sequence>MEPKTGKTEVASGRQHQSRLCQFKPDPGRVRKFDIYCRAYRVTYQILALISLFCIVAAVSAFTARHWIAAGIITVVTALPLSLLFLYWRLMRRKTYEKGLLIPGMIASLQPLTLIALADMRSEETLYNTPQWGCKKIEPGNLPLHTLQVGEKVPCIAVFDVTDSDLRSNFEPRPVSWATADHHNIDQAVRLIDPEEWILLYEVIDREMAVSQTEVTLLCDESSDMRAFG</sequence>
<protein>
    <submittedName>
        <fullName evidence="2">Uncharacterized protein DUF3239</fullName>
    </submittedName>
</protein>
<feature type="transmembrane region" description="Helical" evidence="1">
    <location>
        <begin position="68"/>
        <end position="88"/>
    </location>
</feature>
<evidence type="ECO:0000313" key="2">
    <source>
        <dbReference type="EMBL" id="PSK92429.1"/>
    </source>
</evidence>
<accession>A0A2P8D5F4</accession>
<dbReference type="RefSeq" id="WP_106522624.1">
    <property type="nucleotide sequence ID" value="NZ_PYGD01000003.1"/>
</dbReference>
<name>A0A2P8D5F4_9BACT</name>
<comment type="caution">
    <text evidence="2">The sequence shown here is derived from an EMBL/GenBank/DDBJ whole genome shotgun (WGS) entry which is preliminary data.</text>
</comment>
<feature type="transmembrane region" description="Helical" evidence="1">
    <location>
        <begin position="42"/>
        <end position="62"/>
    </location>
</feature>
<dbReference type="Pfam" id="PF11580">
    <property type="entry name" value="DUF3239"/>
    <property type="match status" value="1"/>
</dbReference>
<dbReference type="Proteomes" id="UP000240572">
    <property type="component" value="Unassembled WGS sequence"/>
</dbReference>
<keyword evidence="3" id="KW-1185">Reference proteome</keyword>
<dbReference type="EMBL" id="PYGD01000003">
    <property type="protein sequence ID" value="PSK92429.1"/>
    <property type="molecule type" value="Genomic_DNA"/>
</dbReference>
<dbReference type="Gene3D" id="2.40.410.10">
    <property type="entry name" value="putative membrane protein from Corynebacterium diphtheriae superfamily"/>
    <property type="match status" value="1"/>
</dbReference>
<keyword evidence="1" id="KW-0812">Transmembrane</keyword>
<organism evidence="2 3">
    <name type="scientific">Taibaiella chishuiensis</name>
    <dbReference type="NCBI Taxonomy" id="1434707"/>
    <lineage>
        <taxon>Bacteria</taxon>
        <taxon>Pseudomonadati</taxon>
        <taxon>Bacteroidota</taxon>
        <taxon>Chitinophagia</taxon>
        <taxon>Chitinophagales</taxon>
        <taxon>Chitinophagaceae</taxon>
        <taxon>Taibaiella</taxon>
    </lineage>
</organism>
<evidence type="ECO:0000313" key="3">
    <source>
        <dbReference type="Proteomes" id="UP000240572"/>
    </source>
</evidence>
<dbReference type="OrthoDB" id="876918at2"/>